<name>A0AA36MUK8_9DINO</name>
<feature type="region of interest" description="Disordered" evidence="1">
    <location>
        <begin position="75"/>
        <end position="124"/>
    </location>
</feature>
<feature type="compositionally biased region" description="Low complexity" evidence="1">
    <location>
        <begin position="85"/>
        <end position="112"/>
    </location>
</feature>
<evidence type="ECO:0000313" key="3">
    <source>
        <dbReference type="Proteomes" id="UP001178507"/>
    </source>
</evidence>
<organism evidence="2 3">
    <name type="scientific">Effrenium voratum</name>
    <dbReference type="NCBI Taxonomy" id="2562239"/>
    <lineage>
        <taxon>Eukaryota</taxon>
        <taxon>Sar</taxon>
        <taxon>Alveolata</taxon>
        <taxon>Dinophyceae</taxon>
        <taxon>Suessiales</taxon>
        <taxon>Symbiodiniaceae</taxon>
        <taxon>Effrenium</taxon>
    </lineage>
</organism>
<dbReference type="EMBL" id="CAUJNA010000636">
    <property type="protein sequence ID" value="CAJ1379503.1"/>
    <property type="molecule type" value="Genomic_DNA"/>
</dbReference>
<dbReference type="Proteomes" id="UP001178507">
    <property type="component" value="Unassembled WGS sequence"/>
</dbReference>
<evidence type="ECO:0000313" key="2">
    <source>
        <dbReference type="EMBL" id="CAJ1379503.1"/>
    </source>
</evidence>
<comment type="caution">
    <text evidence="2">The sequence shown here is derived from an EMBL/GenBank/DDBJ whole genome shotgun (WGS) entry which is preliminary data.</text>
</comment>
<dbReference type="AlphaFoldDB" id="A0AA36MUK8"/>
<keyword evidence="3" id="KW-1185">Reference proteome</keyword>
<evidence type="ECO:0000256" key="1">
    <source>
        <dbReference type="SAM" id="MobiDB-lite"/>
    </source>
</evidence>
<reference evidence="2" key="1">
    <citation type="submission" date="2023-08" db="EMBL/GenBank/DDBJ databases">
        <authorList>
            <person name="Chen Y."/>
            <person name="Shah S."/>
            <person name="Dougan E. K."/>
            <person name="Thang M."/>
            <person name="Chan C."/>
        </authorList>
    </citation>
    <scope>NUCLEOTIDE SEQUENCE</scope>
</reference>
<gene>
    <name evidence="2" type="ORF">EVOR1521_LOCUS7734</name>
</gene>
<proteinExistence type="predicted"/>
<accession>A0AA36MUK8</accession>
<sequence>MKRPAKRLRTFSVHESAAQQMVDTMGGTILMGCAPRGMDGFMEIGYNSRFDPDPEAAPVRPDEVMVRFGPDDAVVLTGGAEEAEPGQGEPAEAAEAEPPQGEPAAEPAQGEPAEAEPAEDKKAS</sequence>
<protein>
    <submittedName>
        <fullName evidence="2">Uncharacterized protein</fullName>
    </submittedName>
</protein>